<dbReference type="Gene3D" id="3.30.1380.10">
    <property type="match status" value="1"/>
</dbReference>
<protein>
    <submittedName>
        <fullName evidence="2">D-alanyl-D-alanine carboxypeptidase DacB2</fullName>
    </submittedName>
</protein>
<comment type="caution">
    <text evidence="2">The sequence shown here is derived from an EMBL/GenBank/DDBJ whole genome shotgun (WGS) entry which is preliminary data.</text>
</comment>
<name>A0A0G1YI97_9BACT</name>
<dbReference type="Proteomes" id="UP000034119">
    <property type="component" value="Unassembled WGS sequence"/>
</dbReference>
<evidence type="ECO:0000313" key="2">
    <source>
        <dbReference type="EMBL" id="KKW06114.1"/>
    </source>
</evidence>
<dbReference type="CDD" id="cd14852">
    <property type="entry name" value="LD-carboxypeptidase"/>
    <property type="match status" value="1"/>
</dbReference>
<dbReference type="InterPro" id="IPR009045">
    <property type="entry name" value="Zn_M74/Hedgehog-like"/>
</dbReference>
<proteinExistence type="predicted"/>
<keyword evidence="2" id="KW-0645">Protease</keyword>
<sequence>MRKNPRLLSILAYLLILSVGAGSRFINPEEIKASEKWNLFTTLPPVSSESQKTVLGAQDLYSGSYVLPVQGDMLLAHINKFNALPSTYVPPGLTKVTSVSTQGTQYLRGSILPYLYQLFGAASQAGFKLSIVSAYRSYQSQVATFNYWVSQYGYTIASLGSALPGHSEHQLGTTLDLGLAGKEWPTGYSGSAASSWIAKNAYKFGFTVSYQPGKESITGYIAEDWHIRFVGVDLAAQLHKKGITLEEYLSRL</sequence>
<gene>
    <name evidence="2" type="ORF">UY40_C0003G0003</name>
</gene>
<dbReference type="InterPro" id="IPR058193">
    <property type="entry name" value="VanY/YodJ_core_dom"/>
</dbReference>
<dbReference type="STRING" id="1618342.UY40_C0003G0003"/>
<dbReference type="PANTHER" id="PTHR34385">
    <property type="entry name" value="D-ALANYL-D-ALANINE CARBOXYPEPTIDASE"/>
    <property type="match status" value="1"/>
</dbReference>
<organism evidence="2 3">
    <name type="scientific">candidate division CPR1 bacterium GW2011_GWC1_49_13</name>
    <dbReference type="NCBI Taxonomy" id="1618342"/>
    <lineage>
        <taxon>Bacteria</taxon>
        <taxon>candidate division CPR1</taxon>
    </lineage>
</organism>
<dbReference type="PANTHER" id="PTHR34385:SF1">
    <property type="entry name" value="PEPTIDOGLYCAN L-ALANYL-D-GLUTAMATE ENDOPEPTIDASE CWLK"/>
    <property type="match status" value="1"/>
</dbReference>
<reference evidence="2 3" key="1">
    <citation type="journal article" date="2015" name="Nature">
        <title>rRNA introns, odd ribosomes, and small enigmatic genomes across a large radiation of phyla.</title>
        <authorList>
            <person name="Brown C.T."/>
            <person name="Hug L.A."/>
            <person name="Thomas B.C."/>
            <person name="Sharon I."/>
            <person name="Castelle C.J."/>
            <person name="Singh A."/>
            <person name="Wilkins M.J."/>
            <person name="Williams K.H."/>
            <person name="Banfield J.F."/>
        </authorList>
    </citation>
    <scope>NUCLEOTIDE SEQUENCE [LARGE SCALE GENOMIC DNA]</scope>
</reference>
<dbReference type="InterPro" id="IPR003709">
    <property type="entry name" value="VanY-like_core_dom"/>
</dbReference>
<dbReference type="InterPro" id="IPR052179">
    <property type="entry name" value="DD-CPase-like"/>
</dbReference>
<feature type="domain" description="D-alanyl-D-alanine carboxypeptidase-like core" evidence="1">
    <location>
        <begin position="106"/>
        <end position="231"/>
    </location>
</feature>
<dbReference type="EMBL" id="LCPW01000003">
    <property type="protein sequence ID" value="KKW06114.1"/>
    <property type="molecule type" value="Genomic_DNA"/>
</dbReference>
<dbReference type="SUPFAM" id="SSF55166">
    <property type="entry name" value="Hedgehog/DD-peptidase"/>
    <property type="match status" value="1"/>
</dbReference>
<dbReference type="AlphaFoldDB" id="A0A0G1YI97"/>
<keyword evidence="2" id="KW-0378">Hydrolase</keyword>
<accession>A0A0G1YI97</accession>
<dbReference type="Pfam" id="PF02557">
    <property type="entry name" value="VanY"/>
    <property type="match status" value="1"/>
</dbReference>
<evidence type="ECO:0000259" key="1">
    <source>
        <dbReference type="Pfam" id="PF02557"/>
    </source>
</evidence>
<evidence type="ECO:0000313" key="3">
    <source>
        <dbReference type="Proteomes" id="UP000034119"/>
    </source>
</evidence>
<keyword evidence="2" id="KW-0121">Carboxypeptidase</keyword>
<dbReference type="GO" id="GO:0004180">
    <property type="term" value="F:carboxypeptidase activity"/>
    <property type="evidence" value="ECO:0007669"/>
    <property type="project" value="UniProtKB-KW"/>
</dbReference>
<dbReference type="GO" id="GO:0006508">
    <property type="term" value="P:proteolysis"/>
    <property type="evidence" value="ECO:0007669"/>
    <property type="project" value="InterPro"/>
</dbReference>